<dbReference type="SUPFAM" id="SSF51735">
    <property type="entry name" value="NAD(P)-binding Rossmann-fold domains"/>
    <property type="match status" value="1"/>
</dbReference>
<dbReference type="Pfam" id="PF02894">
    <property type="entry name" value="GFO_IDH_MocA_C"/>
    <property type="match status" value="1"/>
</dbReference>
<feature type="domain" description="Gfo/Idh/MocA-like oxidoreductase N-terminal" evidence="3">
    <location>
        <begin position="4"/>
        <end position="121"/>
    </location>
</feature>
<dbReference type="EMBL" id="CP009920">
    <property type="protein sequence ID" value="AJI22952.1"/>
    <property type="molecule type" value="Genomic_DNA"/>
</dbReference>
<dbReference type="RefSeq" id="WP_013083483.1">
    <property type="nucleotide sequence ID" value="NZ_BCVB01000010.1"/>
</dbReference>
<dbReference type="InterPro" id="IPR004104">
    <property type="entry name" value="Gfo/Idh/MocA-like_OxRdtase_C"/>
</dbReference>
<protein>
    <recommendedName>
        <fullName evidence="7">Oxidoreductase</fullName>
    </recommendedName>
</protein>
<name>A0A0B6APE4_PRIM2</name>
<dbReference type="HOGENOM" id="CLU_023194_19_1_9"/>
<gene>
    <name evidence="5" type="ORF">BG04_5160</name>
</gene>
<dbReference type="PANTHER" id="PTHR43708">
    <property type="entry name" value="CONSERVED EXPRESSED OXIDOREDUCTASE (EUROFUNG)"/>
    <property type="match status" value="1"/>
</dbReference>
<sequence length="344" mass="38709">MKKIKVGLVGYGFSATVFHTPLLSVLDEFHISKVMSSNPEKVKSDLEDVEVVGTLSELLEDDSIDLVIITTPSGMHYEMVKDALRAGKHVIVEKPMVVSEKEANELIQLAKEQDVQLSVYHNRRWDNDYLTVKQLIEEGKLGDVKMYEAHFDRYRPAVRDRWRENEGSGSGALYDLGSHLIDQALHLFGMPEFVQADVFGQRDHARTDDYFHIVLGYGSLRVILHSSAIVPSNGPRFQVHGTKASYIKYGIDGQEDMLRAGKKPVDDTWGADSPEHYGKLTTGEGETKEIQTLHGSYVTYYQKIADSLLRGEELPVSAEEARDVVKVIEAAFESSKEKRAVYFN</sequence>
<dbReference type="PANTHER" id="PTHR43708:SF5">
    <property type="entry name" value="CONSERVED EXPRESSED OXIDOREDUCTASE (EUROFUNG)-RELATED"/>
    <property type="match status" value="1"/>
</dbReference>
<dbReference type="Pfam" id="PF01408">
    <property type="entry name" value="GFO_IDH_MocA"/>
    <property type="match status" value="1"/>
</dbReference>
<comment type="similarity">
    <text evidence="1">Belongs to the Gfo/Idh/MocA family.</text>
</comment>
<evidence type="ECO:0000313" key="5">
    <source>
        <dbReference type="EMBL" id="AJI22952.1"/>
    </source>
</evidence>
<dbReference type="InterPro" id="IPR000683">
    <property type="entry name" value="Gfo/Idh/MocA-like_OxRdtase_N"/>
</dbReference>
<evidence type="ECO:0000256" key="1">
    <source>
        <dbReference type="ARBA" id="ARBA00010928"/>
    </source>
</evidence>
<dbReference type="GO" id="GO:0016491">
    <property type="term" value="F:oxidoreductase activity"/>
    <property type="evidence" value="ECO:0007669"/>
    <property type="project" value="UniProtKB-KW"/>
</dbReference>
<dbReference type="NCBIfam" id="NF008607">
    <property type="entry name" value="PRK11579.1"/>
    <property type="match status" value="1"/>
</dbReference>
<feature type="domain" description="Gfo/Idh/MocA-like oxidoreductase C-terminal" evidence="4">
    <location>
        <begin position="133"/>
        <end position="341"/>
    </location>
</feature>
<evidence type="ECO:0000256" key="2">
    <source>
        <dbReference type="ARBA" id="ARBA00023002"/>
    </source>
</evidence>
<evidence type="ECO:0008006" key="7">
    <source>
        <dbReference type="Google" id="ProtNLM"/>
    </source>
</evidence>
<evidence type="ECO:0000259" key="4">
    <source>
        <dbReference type="Pfam" id="PF02894"/>
    </source>
</evidence>
<dbReference type="PATRIC" id="fig|592022.4.peg.2646"/>
<dbReference type="Proteomes" id="UP000031829">
    <property type="component" value="Chromosome"/>
</dbReference>
<evidence type="ECO:0000313" key="6">
    <source>
        <dbReference type="Proteomes" id="UP000031829"/>
    </source>
</evidence>
<dbReference type="GO" id="GO:0000166">
    <property type="term" value="F:nucleotide binding"/>
    <property type="evidence" value="ECO:0007669"/>
    <property type="project" value="InterPro"/>
</dbReference>
<dbReference type="AlphaFoldDB" id="A0A0B6APE4"/>
<reference evidence="5 6" key="1">
    <citation type="journal article" date="2015" name="Genome Announc.">
        <title>Complete genome sequences for 35 biothreat assay-relevant bacillus species.</title>
        <authorList>
            <person name="Johnson S.L."/>
            <person name="Daligault H.E."/>
            <person name="Davenport K.W."/>
            <person name="Jaissle J."/>
            <person name="Frey K.G."/>
            <person name="Ladner J.T."/>
            <person name="Broomall S.M."/>
            <person name="Bishop-Lilly K.A."/>
            <person name="Bruce D.C."/>
            <person name="Gibbons H.S."/>
            <person name="Coyne S.R."/>
            <person name="Lo C.C."/>
            <person name="Meincke L."/>
            <person name="Munk A.C."/>
            <person name="Koroleva G.I."/>
            <person name="Rosenzweig C.N."/>
            <person name="Palacios G.F."/>
            <person name="Redden C.L."/>
            <person name="Minogue T.D."/>
            <person name="Chain P.S."/>
        </authorList>
    </citation>
    <scope>NUCLEOTIDE SEQUENCE [LARGE SCALE GENOMIC DNA]</scope>
    <source>
        <strain evidence="6">ATCC 14581 / DSM 32 / JCM 2506 / NBRC 15308 / NCIMB 9376 / NCTC 10342 / NRRL B-14308 / VKM B-512</strain>
    </source>
</reference>
<dbReference type="Gene3D" id="3.40.50.720">
    <property type="entry name" value="NAD(P)-binding Rossmann-like Domain"/>
    <property type="match status" value="1"/>
</dbReference>
<evidence type="ECO:0000259" key="3">
    <source>
        <dbReference type="Pfam" id="PF01408"/>
    </source>
</evidence>
<dbReference type="KEGG" id="bmeg:BG04_5160"/>
<dbReference type="Gene3D" id="3.30.360.10">
    <property type="entry name" value="Dihydrodipicolinate Reductase, domain 2"/>
    <property type="match status" value="1"/>
</dbReference>
<dbReference type="InterPro" id="IPR036291">
    <property type="entry name" value="NAD(P)-bd_dom_sf"/>
</dbReference>
<accession>A0A0B6APE4</accession>
<dbReference type="GeneID" id="93643120"/>
<organism evidence="5 6">
    <name type="scientific">Priestia megaterium (strain ATCC 14581 / DSM 32 / CCUG 1817 / JCM 2506 / NBRC 15308 / NCIMB 9376 / NCTC 10342 / NRRL B-14308 / VKM B-512 / Ford 19)</name>
    <name type="common">Bacillus megaterium</name>
    <dbReference type="NCBI Taxonomy" id="1348623"/>
    <lineage>
        <taxon>Bacteria</taxon>
        <taxon>Bacillati</taxon>
        <taxon>Bacillota</taxon>
        <taxon>Bacilli</taxon>
        <taxon>Bacillales</taxon>
        <taxon>Bacillaceae</taxon>
        <taxon>Priestia</taxon>
    </lineage>
</organism>
<proteinExistence type="inferred from homology"/>
<dbReference type="InterPro" id="IPR051317">
    <property type="entry name" value="Gfo/Idh/MocA_oxidoreduct"/>
</dbReference>
<keyword evidence="2" id="KW-0560">Oxidoreductase</keyword>